<dbReference type="Gene3D" id="3.40.50.1240">
    <property type="entry name" value="Phosphoglycerate mutase-like"/>
    <property type="match status" value="1"/>
</dbReference>
<reference evidence="1 2" key="1">
    <citation type="submission" date="2013-04" db="EMBL/GenBank/DDBJ databases">
        <title>Oceanococcus atlanticus 22II-S10r2 Genome Sequencing.</title>
        <authorList>
            <person name="Lai Q."/>
            <person name="Li G."/>
            <person name="Shao Z."/>
        </authorList>
    </citation>
    <scope>NUCLEOTIDE SEQUENCE [LARGE SCALE GENOMIC DNA]</scope>
    <source>
        <strain evidence="1 2">22II-S10r2</strain>
    </source>
</reference>
<dbReference type="EMBL" id="AQQV01000001">
    <property type="protein sequence ID" value="ORE88504.1"/>
    <property type="molecule type" value="Genomic_DNA"/>
</dbReference>
<accession>A0A1Y1SFR0</accession>
<organism evidence="1 2">
    <name type="scientific">Oceanococcus atlanticus</name>
    <dbReference type="NCBI Taxonomy" id="1317117"/>
    <lineage>
        <taxon>Bacteria</taxon>
        <taxon>Pseudomonadati</taxon>
        <taxon>Pseudomonadota</taxon>
        <taxon>Gammaproteobacteria</taxon>
        <taxon>Chromatiales</taxon>
        <taxon>Oceanococcaceae</taxon>
        <taxon>Oceanococcus</taxon>
    </lineage>
</organism>
<evidence type="ECO:0000313" key="2">
    <source>
        <dbReference type="Proteomes" id="UP000192342"/>
    </source>
</evidence>
<dbReference type="Proteomes" id="UP000192342">
    <property type="component" value="Unassembled WGS sequence"/>
</dbReference>
<dbReference type="SUPFAM" id="SSF53254">
    <property type="entry name" value="Phosphoglycerate mutase-like"/>
    <property type="match status" value="1"/>
</dbReference>
<evidence type="ECO:0000313" key="1">
    <source>
        <dbReference type="EMBL" id="ORE88504.1"/>
    </source>
</evidence>
<dbReference type="InterPro" id="IPR029033">
    <property type="entry name" value="His_PPase_superfam"/>
</dbReference>
<dbReference type="CDD" id="cd07067">
    <property type="entry name" value="HP_PGM_like"/>
    <property type="match status" value="1"/>
</dbReference>
<comment type="caution">
    <text evidence="1">The sequence shown here is derived from an EMBL/GenBank/DDBJ whole genome shotgun (WGS) entry which is preliminary data.</text>
</comment>
<dbReference type="STRING" id="1317117.ATO7_01475"/>
<name>A0A1Y1SFR0_9GAMM</name>
<keyword evidence="2" id="KW-1185">Reference proteome</keyword>
<dbReference type="RefSeq" id="WP_158522983.1">
    <property type="nucleotide sequence ID" value="NZ_AQQV01000001.1"/>
</dbReference>
<dbReference type="AlphaFoldDB" id="A0A1Y1SFR0"/>
<dbReference type="SMART" id="SM00855">
    <property type="entry name" value="PGAM"/>
    <property type="match status" value="1"/>
</dbReference>
<dbReference type="OrthoDB" id="9810154at2"/>
<gene>
    <name evidence="1" type="ORF">ATO7_01475</name>
</gene>
<dbReference type="Pfam" id="PF00300">
    <property type="entry name" value="His_Phos_1"/>
    <property type="match status" value="1"/>
</dbReference>
<dbReference type="InterPro" id="IPR013078">
    <property type="entry name" value="His_Pase_superF_clade-1"/>
</dbReference>
<sequence>MAARLYLLRHGEAASPEGRDWKADHQRPLTARGQSDIRRLAGRATEQGFAVQVALVSSAMRTQQTAALFGLKSHRTVDALYNADAGDILQLLRALPQDCESAMVVAHNPGISWLAASLLRPLNTPGFAPGTLLEMTFDAGWSDLAPQKARLVRRLDPPDYR</sequence>
<protein>
    <submittedName>
        <fullName evidence="1">Phosphohistidine phosphatase, SixA</fullName>
    </submittedName>
</protein>
<proteinExistence type="predicted"/>